<dbReference type="Gene3D" id="1.10.10.10">
    <property type="entry name" value="Winged helix-like DNA-binding domain superfamily/Winged helix DNA-binding domain"/>
    <property type="match status" value="1"/>
</dbReference>
<keyword evidence="3" id="KW-1185">Reference proteome</keyword>
<dbReference type="RefSeq" id="WP_186815748.1">
    <property type="nucleotide sequence ID" value="NZ_BJXB01000001.1"/>
</dbReference>
<comment type="caution">
    <text evidence="2">The sequence shown here is derived from an EMBL/GenBank/DDBJ whole genome shotgun (WGS) entry which is preliminary data.</text>
</comment>
<organism evidence="2 3">
    <name type="scientific">Deinococcus cellulosilyticus (strain DSM 18568 / NBRC 106333 / KACC 11606 / 5516J-15)</name>
    <dbReference type="NCBI Taxonomy" id="1223518"/>
    <lineage>
        <taxon>Bacteria</taxon>
        <taxon>Thermotogati</taxon>
        <taxon>Deinococcota</taxon>
        <taxon>Deinococci</taxon>
        <taxon>Deinococcales</taxon>
        <taxon>Deinococcaceae</taxon>
        <taxon>Deinococcus</taxon>
    </lineage>
</organism>
<feature type="domain" description="Bacterial transcriptional activator" evidence="1">
    <location>
        <begin position="98"/>
        <end position="239"/>
    </location>
</feature>
<dbReference type="GO" id="GO:0003677">
    <property type="term" value="F:DNA binding"/>
    <property type="evidence" value="ECO:0007669"/>
    <property type="project" value="InterPro"/>
</dbReference>
<gene>
    <name evidence="2" type="ORF">DC3_01630</name>
</gene>
<dbReference type="Gene3D" id="1.25.40.10">
    <property type="entry name" value="Tetratricopeptide repeat domain"/>
    <property type="match status" value="1"/>
</dbReference>
<name>A0A511MW92_DEIC1</name>
<proteinExistence type="predicted"/>
<dbReference type="AlphaFoldDB" id="A0A511MW92"/>
<dbReference type="SUPFAM" id="SSF46894">
    <property type="entry name" value="C-terminal effector domain of the bipartite response regulators"/>
    <property type="match status" value="1"/>
</dbReference>
<dbReference type="SMART" id="SM01043">
    <property type="entry name" value="BTAD"/>
    <property type="match status" value="1"/>
</dbReference>
<evidence type="ECO:0000313" key="2">
    <source>
        <dbReference type="EMBL" id="GEM44528.1"/>
    </source>
</evidence>
<dbReference type="Pfam" id="PF03704">
    <property type="entry name" value="BTAD"/>
    <property type="match status" value="1"/>
</dbReference>
<dbReference type="InterPro" id="IPR051677">
    <property type="entry name" value="AfsR-DnrI-RedD_regulator"/>
</dbReference>
<sequence>MHEFHILTLGTAQVQHLQQDVSFHSESARDILFYLLSHPEGRSKGDLLRDLWEEEATPAVNNRLRVNLHRIRSALGATGTLREQQGRLQLAPEVLQSSDLHQFYTLVNEAQLLGGQARLDRLHEALKLCQGPFLAGLQGSWMEEAREQHQQAYLKVLMEVSDLHCLTRDCLPSVNALHQALKTDPFLGENHHQRLMACLAVAQDRYAAIAHYRRFLHFLKQDIEDTPMLETVQLAESIKAGQGCCPRDPAASATLPPPVSCPFGFQNGCQFQAVPGLEHLQEIPVN</sequence>
<dbReference type="InterPro" id="IPR016032">
    <property type="entry name" value="Sig_transdc_resp-reg_C-effctor"/>
</dbReference>
<protein>
    <recommendedName>
        <fullName evidence="1">Bacterial transcriptional activator domain-containing protein</fullName>
    </recommendedName>
</protein>
<dbReference type="Proteomes" id="UP000321306">
    <property type="component" value="Unassembled WGS sequence"/>
</dbReference>
<dbReference type="InterPro" id="IPR005158">
    <property type="entry name" value="BTAD"/>
</dbReference>
<accession>A0A511MW92</accession>
<dbReference type="InterPro" id="IPR011990">
    <property type="entry name" value="TPR-like_helical_dom_sf"/>
</dbReference>
<evidence type="ECO:0000259" key="1">
    <source>
        <dbReference type="SMART" id="SM01043"/>
    </source>
</evidence>
<dbReference type="EMBL" id="BJXB01000001">
    <property type="protein sequence ID" value="GEM44528.1"/>
    <property type="molecule type" value="Genomic_DNA"/>
</dbReference>
<dbReference type="GO" id="GO:0006355">
    <property type="term" value="P:regulation of DNA-templated transcription"/>
    <property type="evidence" value="ECO:0007669"/>
    <property type="project" value="InterPro"/>
</dbReference>
<dbReference type="InterPro" id="IPR036388">
    <property type="entry name" value="WH-like_DNA-bd_sf"/>
</dbReference>
<evidence type="ECO:0000313" key="3">
    <source>
        <dbReference type="Proteomes" id="UP000321306"/>
    </source>
</evidence>
<dbReference type="PANTHER" id="PTHR35807">
    <property type="entry name" value="TRANSCRIPTIONAL REGULATOR REDD-RELATED"/>
    <property type="match status" value="1"/>
</dbReference>
<dbReference type="SUPFAM" id="SSF48452">
    <property type="entry name" value="TPR-like"/>
    <property type="match status" value="1"/>
</dbReference>
<reference evidence="2 3" key="1">
    <citation type="submission" date="2019-07" db="EMBL/GenBank/DDBJ databases">
        <title>Whole genome shotgun sequence of Deinococcus cellulosilyticus NBRC 106333.</title>
        <authorList>
            <person name="Hosoyama A."/>
            <person name="Uohara A."/>
            <person name="Ohji S."/>
            <person name="Ichikawa N."/>
        </authorList>
    </citation>
    <scope>NUCLEOTIDE SEQUENCE [LARGE SCALE GENOMIC DNA]</scope>
    <source>
        <strain evidence="2 3">NBRC 106333</strain>
    </source>
</reference>